<keyword evidence="2" id="KW-1185">Reference proteome</keyword>
<protein>
    <submittedName>
        <fullName evidence="1">Transposase, Mutator family protein</fullName>
    </submittedName>
</protein>
<name>A0A328T5I9_9GAMM</name>
<proteinExistence type="predicted"/>
<sequence>MLPPYLKRTTSVEELLPWSYLRGISTGDFHEALSALFGEVASGLSAGTISRL</sequence>
<evidence type="ECO:0000313" key="2">
    <source>
        <dbReference type="Proteomes" id="UP000244334"/>
    </source>
</evidence>
<dbReference type="EMBL" id="LJAM02001005">
    <property type="protein sequence ID" value="RAP64296.1"/>
    <property type="molecule type" value="Genomic_DNA"/>
</dbReference>
<organism evidence="1 2">
    <name type="scientific">Candidatus Erwinia dacicola</name>
    <dbReference type="NCBI Taxonomy" id="252393"/>
    <lineage>
        <taxon>Bacteria</taxon>
        <taxon>Pseudomonadati</taxon>
        <taxon>Pseudomonadota</taxon>
        <taxon>Gammaproteobacteria</taxon>
        <taxon>Enterobacterales</taxon>
        <taxon>Erwiniaceae</taxon>
        <taxon>Erwinia</taxon>
    </lineage>
</organism>
<evidence type="ECO:0000313" key="1">
    <source>
        <dbReference type="EMBL" id="RAP64296.1"/>
    </source>
</evidence>
<reference evidence="1" key="1">
    <citation type="submission" date="2018-04" db="EMBL/GenBank/DDBJ databases">
        <title>Genomes of the Obligate Erwinia dacicola and Facultative Enterobacter sp. OLF Endosymbionts of the Olive Fruit fly, Bactrocera oleae.</title>
        <authorList>
            <person name="Estes A.M."/>
            <person name="Hearn D.J."/>
            <person name="Agarwal S."/>
            <person name="Pierson E.A."/>
            <person name="Dunning-Hotopp J.C."/>
        </authorList>
    </citation>
    <scope>NUCLEOTIDE SEQUENCE [LARGE SCALE GENOMIC DNA]</scope>
    <source>
        <strain evidence="1">Oroville</strain>
    </source>
</reference>
<gene>
    <name evidence="1" type="ORF">ACZ87_04061</name>
</gene>
<dbReference type="AlphaFoldDB" id="A0A328T5I9"/>
<comment type="caution">
    <text evidence="1">The sequence shown here is derived from an EMBL/GenBank/DDBJ whole genome shotgun (WGS) entry which is preliminary data.</text>
</comment>
<feature type="non-terminal residue" evidence="1">
    <location>
        <position position="52"/>
    </location>
</feature>
<dbReference type="Proteomes" id="UP000244334">
    <property type="component" value="Unassembled WGS sequence"/>
</dbReference>
<accession>A0A328T5I9</accession>